<feature type="domain" description="Replication factor-A protein 1 N-terminal" evidence="2">
    <location>
        <begin position="4"/>
        <end position="104"/>
    </location>
</feature>
<dbReference type="GO" id="GO:0005634">
    <property type="term" value="C:nucleus"/>
    <property type="evidence" value="ECO:0007669"/>
    <property type="project" value="InterPro"/>
</dbReference>
<name>A0A1V9Z7T5_9STRA</name>
<reference evidence="3 4" key="1">
    <citation type="journal article" date="2014" name="Genome Biol. Evol.">
        <title>The secreted proteins of Achlya hypogyna and Thraustotheca clavata identify the ancestral oomycete secretome and reveal gene acquisitions by horizontal gene transfer.</title>
        <authorList>
            <person name="Misner I."/>
            <person name="Blouin N."/>
            <person name="Leonard G."/>
            <person name="Richards T.A."/>
            <person name="Lane C.E."/>
        </authorList>
    </citation>
    <scope>NUCLEOTIDE SEQUENCE [LARGE SCALE GENOMIC DNA]</scope>
    <source>
        <strain evidence="3 4">ATCC 34112</strain>
    </source>
</reference>
<gene>
    <name evidence="3" type="ORF">THRCLA_08291</name>
</gene>
<evidence type="ECO:0000259" key="1">
    <source>
        <dbReference type="Pfam" id="PF02214"/>
    </source>
</evidence>
<accession>A0A1V9Z7T5</accession>
<dbReference type="Proteomes" id="UP000243217">
    <property type="component" value="Unassembled WGS sequence"/>
</dbReference>
<dbReference type="STRING" id="74557.A0A1V9Z7T5"/>
<dbReference type="Gene3D" id="3.30.710.10">
    <property type="entry name" value="Potassium Channel Kv1.1, Chain A"/>
    <property type="match status" value="1"/>
</dbReference>
<dbReference type="GO" id="GO:0006260">
    <property type="term" value="P:DNA replication"/>
    <property type="evidence" value="ECO:0007669"/>
    <property type="project" value="InterPro"/>
</dbReference>
<dbReference type="SUPFAM" id="SSF50249">
    <property type="entry name" value="Nucleic acid-binding proteins"/>
    <property type="match status" value="1"/>
</dbReference>
<evidence type="ECO:0008006" key="5">
    <source>
        <dbReference type="Google" id="ProtNLM"/>
    </source>
</evidence>
<proteinExistence type="predicted"/>
<dbReference type="Pfam" id="PF02214">
    <property type="entry name" value="BTB_2"/>
    <property type="match status" value="1"/>
</dbReference>
<dbReference type="InterPro" id="IPR045068">
    <property type="entry name" value="BACURD1-3"/>
</dbReference>
<dbReference type="SUPFAM" id="SSF54695">
    <property type="entry name" value="POZ domain"/>
    <property type="match status" value="1"/>
</dbReference>
<evidence type="ECO:0000259" key="2">
    <source>
        <dbReference type="Pfam" id="PF04057"/>
    </source>
</evidence>
<evidence type="ECO:0000313" key="4">
    <source>
        <dbReference type="Proteomes" id="UP000243217"/>
    </source>
</evidence>
<evidence type="ECO:0000313" key="3">
    <source>
        <dbReference type="EMBL" id="OQR93977.1"/>
    </source>
</evidence>
<dbReference type="OrthoDB" id="2414723at2759"/>
<dbReference type="InterPro" id="IPR012340">
    <property type="entry name" value="NA-bd_OB-fold"/>
</dbReference>
<dbReference type="Gene3D" id="2.40.50.140">
    <property type="entry name" value="Nucleic acid-binding proteins"/>
    <property type="match status" value="1"/>
</dbReference>
<keyword evidence="4" id="KW-1185">Reference proteome</keyword>
<dbReference type="PANTHER" id="PTHR11145:SF19">
    <property type="entry name" value="BTB DOMAIN-CONTAINING PROTEIN-RELATED"/>
    <property type="match status" value="1"/>
</dbReference>
<dbReference type="EMBL" id="JNBS01002216">
    <property type="protein sequence ID" value="OQR93977.1"/>
    <property type="molecule type" value="Genomic_DNA"/>
</dbReference>
<comment type="caution">
    <text evidence="3">The sequence shown here is derived from an EMBL/GenBank/DDBJ whole genome shotgun (WGS) entry which is preliminary data.</text>
</comment>
<dbReference type="InterPro" id="IPR011333">
    <property type="entry name" value="SKP1/BTB/POZ_sf"/>
</dbReference>
<dbReference type="InterPro" id="IPR007199">
    <property type="entry name" value="Rep_factor-A_N"/>
</dbReference>
<protein>
    <recommendedName>
        <fullName evidence="5">BTB domain-containing protein</fullName>
    </recommendedName>
</protein>
<dbReference type="Pfam" id="PF04057">
    <property type="entry name" value="Rep-A_N"/>
    <property type="match status" value="1"/>
</dbReference>
<feature type="domain" description="Potassium channel tetramerisation-type BTB" evidence="1">
    <location>
        <begin position="162"/>
        <end position="248"/>
    </location>
</feature>
<dbReference type="GO" id="GO:0003677">
    <property type="term" value="F:DNA binding"/>
    <property type="evidence" value="ECO:0007669"/>
    <property type="project" value="InterPro"/>
</dbReference>
<dbReference type="InterPro" id="IPR003131">
    <property type="entry name" value="T1-type_BTB"/>
</dbReference>
<dbReference type="PANTHER" id="PTHR11145">
    <property type="entry name" value="BTB/POZ DOMAIN-CONTAINING ADAPTER FOR CUL3-MEDIATED RHOA DEGRADATION PROTEIN FAMILY MEMBER"/>
    <property type="match status" value="1"/>
</dbReference>
<sequence>MEHLSTDAIRQLHDQPSFSASGFQPRLQVVHIKMIQPSSVVDKARYCLVLSDGKYCISCLLGPDLSENFEQLNIELHAVVQLMEYSPKFVAGKLILLVDVMTLIEQFSHRLGSEHPIYFEVETATMSSLLQAQLELLVHRERHLERLCTTVQENARAAAELITLNVGGQLFQTAKSNLLRHAESYFSVMLSMEPNQDKSTYFIDTNPIQFERVMAHIRTGETISFDGLTPWEADQLLKTIVYLGLEHAIEDNENHHP</sequence>
<organism evidence="3 4">
    <name type="scientific">Thraustotheca clavata</name>
    <dbReference type="NCBI Taxonomy" id="74557"/>
    <lineage>
        <taxon>Eukaryota</taxon>
        <taxon>Sar</taxon>
        <taxon>Stramenopiles</taxon>
        <taxon>Oomycota</taxon>
        <taxon>Saprolegniomycetes</taxon>
        <taxon>Saprolegniales</taxon>
        <taxon>Achlyaceae</taxon>
        <taxon>Thraustotheca</taxon>
    </lineage>
</organism>
<dbReference type="AlphaFoldDB" id="A0A1V9Z7T5"/>
<dbReference type="GO" id="GO:0051260">
    <property type="term" value="P:protein homooligomerization"/>
    <property type="evidence" value="ECO:0007669"/>
    <property type="project" value="InterPro"/>
</dbReference>